<comment type="caution">
    <text evidence="1">The sequence shown here is derived from an EMBL/GenBank/DDBJ whole genome shotgun (WGS) entry which is preliminary data.</text>
</comment>
<dbReference type="Pfam" id="PF04978">
    <property type="entry name" value="MST"/>
    <property type="match status" value="1"/>
</dbReference>
<name>A0ABV7YR32_9ACTN</name>
<dbReference type="Gene3D" id="1.20.120.450">
    <property type="entry name" value="dinb family like domain"/>
    <property type="match status" value="1"/>
</dbReference>
<proteinExistence type="predicted"/>
<dbReference type="SUPFAM" id="SSF109854">
    <property type="entry name" value="DinB/YfiT-like putative metalloenzymes"/>
    <property type="match status" value="1"/>
</dbReference>
<dbReference type="RefSeq" id="WP_205118041.1">
    <property type="nucleotide sequence ID" value="NZ_JAFBCM010000001.1"/>
</dbReference>
<sequence length="171" mass="18935">MVFTSPVERATPDRLADERESLTQQLDLHRATLLRKLDGLDDEQLRRRPMPTSGLNLLGLVKHLAETEHGWFVRIYGGLPEPDLFPTDGEPDADFRIGPDEKVDELVGQYLRTCERARALVAAGGLDDVATTPSGARANLRAILVHLIQETARHNGHADFIREAIDGTTGH</sequence>
<accession>A0ABV7YR32</accession>
<dbReference type="InterPro" id="IPR034660">
    <property type="entry name" value="DinB/YfiT-like"/>
</dbReference>
<protein>
    <submittedName>
        <fullName evidence="1">DinB family protein</fullName>
    </submittedName>
</protein>
<evidence type="ECO:0000313" key="1">
    <source>
        <dbReference type="EMBL" id="MFC3766553.1"/>
    </source>
</evidence>
<evidence type="ECO:0000313" key="2">
    <source>
        <dbReference type="Proteomes" id="UP001595699"/>
    </source>
</evidence>
<dbReference type="Proteomes" id="UP001595699">
    <property type="component" value="Unassembled WGS sequence"/>
</dbReference>
<organism evidence="1 2">
    <name type="scientific">Tenggerimyces flavus</name>
    <dbReference type="NCBI Taxonomy" id="1708749"/>
    <lineage>
        <taxon>Bacteria</taxon>
        <taxon>Bacillati</taxon>
        <taxon>Actinomycetota</taxon>
        <taxon>Actinomycetes</taxon>
        <taxon>Propionibacteriales</taxon>
        <taxon>Nocardioidaceae</taxon>
        <taxon>Tenggerimyces</taxon>
    </lineage>
</organism>
<dbReference type="EMBL" id="JBHRZH010000056">
    <property type="protein sequence ID" value="MFC3766553.1"/>
    <property type="molecule type" value="Genomic_DNA"/>
</dbReference>
<dbReference type="InterPro" id="IPR007061">
    <property type="entry name" value="MST-like"/>
</dbReference>
<gene>
    <name evidence="1" type="ORF">ACFOUW_37395</name>
</gene>
<reference evidence="2" key="1">
    <citation type="journal article" date="2019" name="Int. J. Syst. Evol. Microbiol.">
        <title>The Global Catalogue of Microorganisms (GCM) 10K type strain sequencing project: providing services to taxonomists for standard genome sequencing and annotation.</title>
        <authorList>
            <consortium name="The Broad Institute Genomics Platform"/>
            <consortium name="The Broad Institute Genome Sequencing Center for Infectious Disease"/>
            <person name="Wu L."/>
            <person name="Ma J."/>
        </authorList>
    </citation>
    <scope>NUCLEOTIDE SEQUENCE [LARGE SCALE GENOMIC DNA]</scope>
    <source>
        <strain evidence="2">CGMCC 4.7241</strain>
    </source>
</reference>
<keyword evidence="2" id="KW-1185">Reference proteome</keyword>